<dbReference type="Proteomes" id="UP000269221">
    <property type="component" value="Unassembled WGS sequence"/>
</dbReference>
<comment type="caution">
    <text evidence="2">The sequence shown here is derived from an EMBL/GenBank/DDBJ whole genome shotgun (WGS) entry which is preliminary data.</text>
</comment>
<accession>A0A3M0IZP2</accession>
<sequence>MGAGTSAAAGVRIRAVPRPAQNEASENPELSDKTDFTPSEDSQSLSKAEPLDKILNGDVLNVLERDVGEKEKI</sequence>
<dbReference type="AlphaFoldDB" id="A0A3M0IZP2"/>
<dbReference type="EMBL" id="QRBI01000231">
    <property type="protein sequence ID" value="RMB91979.1"/>
    <property type="molecule type" value="Genomic_DNA"/>
</dbReference>
<keyword evidence="3" id="KW-1185">Reference proteome</keyword>
<feature type="region of interest" description="Disordered" evidence="1">
    <location>
        <begin position="1"/>
        <end position="50"/>
    </location>
</feature>
<protein>
    <submittedName>
        <fullName evidence="2">Uncharacterized protein</fullName>
    </submittedName>
</protein>
<reference evidence="2 3" key="1">
    <citation type="submission" date="2018-07" db="EMBL/GenBank/DDBJ databases">
        <title>A high quality draft genome assembly of the barn swallow (H. rustica rustica).</title>
        <authorList>
            <person name="Formenti G."/>
            <person name="Chiara M."/>
            <person name="Poveda L."/>
            <person name="Francoijs K.-J."/>
            <person name="Bonisoli-Alquati A."/>
            <person name="Canova L."/>
            <person name="Gianfranceschi L."/>
            <person name="Horner D.S."/>
            <person name="Saino N."/>
        </authorList>
    </citation>
    <scope>NUCLEOTIDE SEQUENCE [LARGE SCALE GENOMIC DNA]</scope>
    <source>
        <strain evidence="2">Chelidonia</strain>
        <tissue evidence="2">Blood</tissue>
    </source>
</reference>
<evidence type="ECO:0000256" key="1">
    <source>
        <dbReference type="SAM" id="MobiDB-lite"/>
    </source>
</evidence>
<gene>
    <name evidence="2" type="ORF">DUI87_31508</name>
</gene>
<dbReference type="OrthoDB" id="6155282at2759"/>
<name>A0A3M0IZP2_HIRRU</name>
<organism evidence="2 3">
    <name type="scientific">Hirundo rustica rustica</name>
    <dbReference type="NCBI Taxonomy" id="333673"/>
    <lineage>
        <taxon>Eukaryota</taxon>
        <taxon>Metazoa</taxon>
        <taxon>Chordata</taxon>
        <taxon>Craniata</taxon>
        <taxon>Vertebrata</taxon>
        <taxon>Euteleostomi</taxon>
        <taxon>Archelosauria</taxon>
        <taxon>Archosauria</taxon>
        <taxon>Dinosauria</taxon>
        <taxon>Saurischia</taxon>
        <taxon>Theropoda</taxon>
        <taxon>Coelurosauria</taxon>
        <taxon>Aves</taxon>
        <taxon>Neognathae</taxon>
        <taxon>Neoaves</taxon>
        <taxon>Telluraves</taxon>
        <taxon>Australaves</taxon>
        <taxon>Passeriformes</taxon>
        <taxon>Sylvioidea</taxon>
        <taxon>Hirundinidae</taxon>
        <taxon>Hirundo</taxon>
    </lineage>
</organism>
<feature type="compositionally biased region" description="Polar residues" evidence="1">
    <location>
        <begin position="36"/>
        <end position="46"/>
    </location>
</feature>
<evidence type="ECO:0000313" key="3">
    <source>
        <dbReference type="Proteomes" id="UP000269221"/>
    </source>
</evidence>
<evidence type="ECO:0000313" key="2">
    <source>
        <dbReference type="EMBL" id="RMB91979.1"/>
    </source>
</evidence>
<proteinExistence type="predicted"/>